<accession>A0A1I4YC68</accession>
<dbReference type="GO" id="GO:0005524">
    <property type="term" value="F:ATP binding"/>
    <property type="evidence" value="ECO:0007669"/>
    <property type="project" value="InterPro"/>
</dbReference>
<evidence type="ECO:0000313" key="2">
    <source>
        <dbReference type="EMBL" id="SFN35586.1"/>
    </source>
</evidence>
<dbReference type="PANTHER" id="PTHR10285">
    <property type="entry name" value="URIDINE KINASE"/>
    <property type="match status" value="1"/>
</dbReference>
<gene>
    <name evidence="2" type="ORF">SAMN05216219_0109</name>
</gene>
<dbReference type="Pfam" id="PF00485">
    <property type="entry name" value="PRK"/>
    <property type="match status" value="1"/>
</dbReference>
<dbReference type="SUPFAM" id="SSF52540">
    <property type="entry name" value="P-loop containing nucleoside triphosphate hydrolases"/>
    <property type="match status" value="1"/>
</dbReference>
<reference evidence="3" key="1">
    <citation type="submission" date="2016-10" db="EMBL/GenBank/DDBJ databases">
        <authorList>
            <person name="Varghese N."/>
            <person name="Submissions S."/>
        </authorList>
    </citation>
    <scope>NUCLEOTIDE SEQUENCE [LARGE SCALE GENOMIC DNA]</scope>
    <source>
        <strain evidence="3">CGMCC 1.11101</strain>
    </source>
</reference>
<keyword evidence="3" id="KW-1185">Reference proteome</keyword>
<dbReference type="RefSeq" id="WP_090707892.1">
    <property type="nucleotide sequence ID" value="NZ_FOVM01000001.1"/>
</dbReference>
<dbReference type="InterPro" id="IPR027417">
    <property type="entry name" value="P-loop_NTPase"/>
</dbReference>
<keyword evidence="2" id="KW-0808">Transferase</keyword>
<sequence>MATSKPESSTGDWDALARRAIDLIGSERRVLLGITGSPGAGKTTLARQLVDRINAITEAGETAPVAVYLPMDGYHLANATLDRLGIHDRKGAIDTFDGWGFVSLLRRVLVETDHEVYAPSFDRRVDEGIAAEIAVAASARIVVVEGNYLLIDREPWSQIAPLMAESWFCETSESERLRRLVDRHERHGRSAEAAEAWARTVDGTNALMIEPSRERATLIISGVDTTILSA</sequence>
<evidence type="ECO:0000313" key="3">
    <source>
        <dbReference type="Proteomes" id="UP000198867"/>
    </source>
</evidence>
<feature type="domain" description="Phosphoribulokinase/uridine kinase" evidence="1">
    <location>
        <begin position="32"/>
        <end position="226"/>
    </location>
</feature>
<protein>
    <submittedName>
        <fullName evidence="2">Phosphoribulokinase / Uridine kinase family protein</fullName>
    </submittedName>
</protein>
<evidence type="ECO:0000259" key="1">
    <source>
        <dbReference type="Pfam" id="PF00485"/>
    </source>
</evidence>
<dbReference type="Gene3D" id="3.40.50.300">
    <property type="entry name" value="P-loop containing nucleotide triphosphate hydrolases"/>
    <property type="match status" value="2"/>
</dbReference>
<proteinExistence type="predicted"/>
<dbReference type="OrthoDB" id="3192509at2"/>
<dbReference type="Proteomes" id="UP000198867">
    <property type="component" value="Unassembled WGS sequence"/>
</dbReference>
<keyword evidence="2" id="KW-0418">Kinase</keyword>
<dbReference type="NCBIfam" id="NF006743">
    <property type="entry name" value="PRK09270.1-2"/>
    <property type="match status" value="1"/>
</dbReference>
<dbReference type="AlphaFoldDB" id="A0A1I4YC68"/>
<name>A0A1I4YC68_9MICO</name>
<dbReference type="InterPro" id="IPR006083">
    <property type="entry name" value="PRK/URK"/>
</dbReference>
<dbReference type="EMBL" id="FOVM01000001">
    <property type="protein sequence ID" value="SFN35586.1"/>
    <property type="molecule type" value="Genomic_DNA"/>
</dbReference>
<dbReference type="GO" id="GO:0016301">
    <property type="term" value="F:kinase activity"/>
    <property type="evidence" value="ECO:0007669"/>
    <property type="project" value="UniProtKB-KW"/>
</dbReference>
<organism evidence="2 3">
    <name type="scientific">Mycetocola miduiensis</name>
    <dbReference type="NCBI Taxonomy" id="995034"/>
    <lineage>
        <taxon>Bacteria</taxon>
        <taxon>Bacillati</taxon>
        <taxon>Actinomycetota</taxon>
        <taxon>Actinomycetes</taxon>
        <taxon>Micrococcales</taxon>
        <taxon>Microbacteriaceae</taxon>
        <taxon>Mycetocola</taxon>
    </lineage>
</organism>
<dbReference type="STRING" id="995034.SAMN05216219_0109"/>